<dbReference type="PROSITE" id="PS50181">
    <property type="entry name" value="FBOX"/>
    <property type="match status" value="1"/>
</dbReference>
<feature type="domain" description="F-box" evidence="1">
    <location>
        <begin position="4"/>
        <end position="61"/>
    </location>
</feature>
<organism evidence="2 3">
    <name type="scientific">Sistotremastrum niveocremeum HHB9708</name>
    <dbReference type="NCBI Taxonomy" id="1314777"/>
    <lineage>
        <taxon>Eukaryota</taxon>
        <taxon>Fungi</taxon>
        <taxon>Dikarya</taxon>
        <taxon>Basidiomycota</taxon>
        <taxon>Agaricomycotina</taxon>
        <taxon>Agaricomycetes</taxon>
        <taxon>Sistotremastrales</taxon>
        <taxon>Sistotremastraceae</taxon>
        <taxon>Sertulicium</taxon>
        <taxon>Sertulicium niveocremeum</taxon>
    </lineage>
</organism>
<gene>
    <name evidence="2" type="ORF">SISNIDRAFT_550330</name>
</gene>
<dbReference type="InterPro" id="IPR001810">
    <property type="entry name" value="F-box_dom"/>
</dbReference>
<protein>
    <recommendedName>
        <fullName evidence="1">F-box domain-containing protein</fullName>
    </recommendedName>
</protein>
<evidence type="ECO:0000313" key="2">
    <source>
        <dbReference type="EMBL" id="KZS92813.1"/>
    </source>
</evidence>
<dbReference type="Pfam" id="PF00646">
    <property type="entry name" value="F-box"/>
    <property type="match status" value="1"/>
</dbReference>
<dbReference type="AlphaFoldDB" id="A0A164U0Q2"/>
<dbReference type="InterPro" id="IPR036047">
    <property type="entry name" value="F-box-like_dom_sf"/>
</dbReference>
<dbReference type="SUPFAM" id="SSF81383">
    <property type="entry name" value="F-box domain"/>
    <property type="match status" value="1"/>
</dbReference>
<dbReference type="Proteomes" id="UP000076722">
    <property type="component" value="Unassembled WGS sequence"/>
</dbReference>
<reference evidence="2 3" key="1">
    <citation type="journal article" date="2016" name="Mol. Biol. Evol.">
        <title>Comparative Genomics of Early-Diverging Mushroom-Forming Fungi Provides Insights into the Origins of Lignocellulose Decay Capabilities.</title>
        <authorList>
            <person name="Nagy L.G."/>
            <person name="Riley R."/>
            <person name="Tritt A."/>
            <person name="Adam C."/>
            <person name="Daum C."/>
            <person name="Floudas D."/>
            <person name="Sun H."/>
            <person name="Yadav J.S."/>
            <person name="Pangilinan J."/>
            <person name="Larsson K.H."/>
            <person name="Matsuura K."/>
            <person name="Barry K."/>
            <person name="Labutti K."/>
            <person name="Kuo R."/>
            <person name="Ohm R.A."/>
            <person name="Bhattacharya S.S."/>
            <person name="Shirouzu T."/>
            <person name="Yoshinaga Y."/>
            <person name="Martin F.M."/>
            <person name="Grigoriev I.V."/>
            <person name="Hibbett D.S."/>
        </authorList>
    </citation>
    <scope>NUCLEOTIDE SEQUENCE [LARGE SCALE GENOMIC DNA]</scope>
    <source>
        <strain evidence="2 3">HHB9708</strain>
    </source>
</reference>
<keyword evidence="3" id="KW-1185">Reference proteome</keyword>
<evidence type="ECO:0000259" key="1">
    <source>
        <dbReference type="PROSITE" id="PS50181"/>
    </source>
</evidence>
<evidence type="ECO:0000313" key="3">
    <source>
        <dbReference type="Proteomes" id="UP000076722"/>
    </source>
</evidence>
<proteinExistence type="predicted"/>
<name>A0A164U0Q2_9AGAM</name>
<dbReference type="EMBL" id="KV419409">
    <property type="protein sequence ID" value="KZS92813.1"/>
    <property type="molecule type" value="Genomic_DNA"/>
</dbReference>
<accession>A0A164U0Q2</accession>
<sequence>MNAALSILSFPPEIVIKSLEGLSIQDVVNVAQTCTSLRAIILSNKQSIMQTRNAFAIWQSLPHGSTPATISADLLYATAVASLAISKRLSSNMPLKPRNHVSYDLSLFDLTWNRTSPSHGHPAHFFLANDLLAFRSSSVLFIMKLGLSGAIDESVSLDLTSGNAYWYSVDYQLSDDGRALLVAVLIQNRTVSSRSLQVFEVSVETCGFGSNTLLLSVGVPFVEGSMSIALHDPYVVVSNNHEGLAIIDLRHKKGLTVSLLDRASLPELGGSGHKTMAINQFIVHPFEPAIFAFNHDHPTKVILFDIPDDMPELTHALSPSHESWTSREILPRDTSFILPSEAYPLPLVWVFRKTSPSSYTLDTLAFSHYAPTSLLSLLSQRQPEGDQRARMSESDAAIVFASFHLHQETRQPDVEGLPISFRSPENNASELFGMQMIAPGIYFTERYLHSEQVVRVPKFEDGNGFGSTWTRLNIPQFLDLPWLPGAHLPRDRSALYRGDFSPSIFNVLTGKLYVCRPDGLHVIQY</sequence>